<dbReference type="PANTHER" id="PTHR31377">
    <property type="entry name" value="AGMATINE DEIMINASE-RELATED"/>
    <property type="match status" value="1"/>
</dbReference>
<dbReference type="PANTHER" id="PTHR31377:SF0">
    <property type="entry name" value="AGMATINE DEIMINASE-RELATED"/>
    <property type="match status" value="1"/>
</dbReference>
<dbReference type="SUPFAM" id="SSF55909">
    <property type="entry name" value="Pentein"/>
    <property type="match status" value="1"/>
</dbReference>
<dbReference type="InterPro" id="IPR007466">
    <property type="entry name" value="Peptidyl-Arg-deiminase_porph"/>
</dbReference>
<gene>
    <name evidence="2" type="ORF">E0I26_09285</name>
</gene>
<sequence length="373" mass="42059">MNKLFFIPLLFPLFTSCQEDTEATIPDQPINSEIMYTMPEESAPHEGTWLQWPHQYQYGIDYRNDLDGTWVAMTQSLIGSEKVHIVAYDVTEKERIISLLETAGVSLSNIEFKIYKTDDVWVRDNGPIYVRDKNNQLVIQDWGFNGWGKKAAFSNCNTIPTQIATDQKNTVIDLNSVMINEGGAIEIDGNGTLLATKSAILNSNRNPGMTQAQAEAIFKKNLGTTNFIWLVGKAGREITDMHIDGFARFGNTNTIVTMNESDLLYWEVPQTDINILYNSKDKNDKSYTFLKLPLSQNDVVTTYGKKLGYKGSYVNYYIGNTVVLVPNYNDSNDAVANKLIQSLYPTRKVIGIDVRNLYANGGMIHCVTQQQPR</sequence>
<dbReference type="GO" id="GO:0009446">
    <property type="term" value="P:putrescine biosynthetic process"/>
    <property type="evidence" value="ECO:0007669"/>
    <property type="project" value="InterPro"/>
</dbReference>
<accession>A0A4R5F6W0</accession>
<dbReference type="Proteomes" id="UP000294814">
    <property type="component" value="Unassembled WGS sequence"/>
</dbReference>
<evidence type="ECO:0000313" key="3">
    <source>
        <dbReference type="Proteomes" id="UP000294814"/>
    </source>
</evidence>
<protein>
    <submittedName>
        <fullName evidence="2">Agmatine deiminase family protein</fullName>
    </submittedName>
</protein>
<dbReference type="GO" id="GO:0047632">
    <property type="term" value="F:agmatine deiminase activity"/>
    <property type="evidence" value="ECO:0007669"/>
    <property type="project" value="TreeGrafter"/>
</dbReference>
<reference evidence="2 3" key="1">
    <citation type="submission" date="2019-03" db="EMBL/GenBank/DDBJ databases">
        <title>Novel species of Flavobacterium.</title>
        <authorList>
            <person name="Liu Q."/>
            <person name="Xin Y.-H."/>
        </authorList>
    </citation>
    <scope>NUCLEOTIDE SEQUENCE [LARGE SCALE GENOMIC DNA]</scope>
    <source>
        <strain evidence="2 3">LB3P52</strain>
    </source>
</reference>
<organism evidence="2 3">
    <name type="scientific">Flavobacterium rhamnosiphilum</name>
    <dbReference type="NCBI Taxonomy" id="2541724"/>
    <lineage>
        <taxon>Bacteria</taxon>
        <taxon>Pseudomonadati</taxon>
        <taxon>Bacteroidota</taxon>
        <taxon>Flavobacteriia</taxon>
        <taxon>Flavobacteriales</taxon>
        <taxon>Flavobacteriaceae</taxon>
        <taxon>Flavobacterium</taxon>
    </lineage>
</organism>
<dbReference type="OrthoDB" id="9808013at2"/>
<dbReference type="AlphaFoldDB" id="A0A4R5F6W0"/>
<dbReference type="GO" id="GO:0004668">
    <property type="term" value="F:protein-arginine deiminase activity"/>
    <property type="evidence" value="ECO:0007669"/>
    <property type="project" value="InterPro"/>
</dbReference>
<keyword evidence="3" id="KW-1185">Reference proteome</keyword>
<dbReference type="RefSeq" id="WP_131916213.1">
    <property type="nucleotide sequence ID" value="NZ_SMLG01000006.1"/>
</dbReference>
<evidence type="ECO:0000313" key="2">
    <source>
        <dbReference type="EMBL" id="TDE43811.1"/>
    </source>
</evidence>
<evidence type="ECO:0000256" key="1">
    <source>
        <dbReference type="ARBA" id="ARBA00022801"/>
    </source>
</evidence>
<dbReference type="EMBL" id="SMLG01000006">
    <property type="protein sequence ID" value="TDE43811.1"/>
    <property type="molecule type" value="Genomic_DNA"/>
</dbReference>
<comment type="caution">
    <text evidence="2">The sequence shown here is derived from an EMBL/GenBank/DDBJ whole genome shotgun (WGS) entry which is preliminary data.</text>
</comment>
<name>A0A4R5F6W0_9FLAO</name>
<keyword evidence="1" id="KW-0378">Hydrolase</keyword>
<dbReference type="PROSITE" id="PS51257">
    <property type="entry name" value="PROKAR_LIPOPROTEIN"/>
    <property type="match status" value="1"/>
</dbReference>
<dbReference type="Pfam" id="PF04371">
    <property type="entry name" value="PAD_porph"/>
    <property type="match status" value="1"/>
</dbReference>
<proteinExistence type="predicted"/>
<dbReference type="Gene3D" id="3.75.10.10">
    <property type="entry name" value="L-arginine/glycine Amidinotransferase, Chain A"/>
    <property type="match status" value="1"/>
</dbReference>